<evidence type="ECO:0000313" key="1">
    <source>
        <dbReference type="EMBL" id="SCW45532.1"/>
    </source>
</evidence>
<dbReference type="Gene3D" id="3.30.420.40">
    <property type="match status" value="1"/>
</dbReference>
<dbReference type="SUPFAM" id="SSF53067">
    <property type="entry name" value="Actin-like ATPase domain"/>
    <property type="match status" value="1"/>
</dbReference>
<dbReference type="EMBL" id="FMTM01000002">
    <property type="protein sequence ID" value="SCW45532.1"/>
    <property type="molecule type" value="Genomic_DNA"/>
</dbReference>
<organism evidence="1 2">
    <name type="scientific">Rhizobium mongolense subsp. loessense</name>
    <dbReference type="NCBI Taxonomy" id="158890"/>
    <lineage>
        <taxon>Bacteria</taxon>
        <taxon>Pseudomonadati</taxon>
        <taxon>Pseudomonadota</taxon>
        <taxon>Alphaproteobacteria</taxon>
        <taxon>Hyphomicrobiales</taxon>
        <taxon>Rhizobiaceae</taxon>
        <taxon>Rhizobium/Agrobacterium group</taxon>
        <taxon>Rhizobium</taxon>
    </lineage>
</organism>
<name>A0A1G4QLY1_9HYPH</name>
<dbReference type="AlphaFoldDB" id="A0A1G4QLY1"/>
<reference evidence="1 2" key="1">
    <citation type="submission" date="2016-10" db="EMBL/GenBank/DDBJ databases">
        <authorList>
            <person name="de Groot N.N."/>
        </authorList>
    </citation>
    <scope>NUCLEOTIDE SEQUENCE [LARGE SCALE GENOMIC DNA]</scope>
    <source>
        <strain evidence="1 2">CGMCC 1.3401</strain>
    </source>
</reference>
<evidence type="ECO:0000313" key="2">
    <source>
        <dbReference type="Proteomes" id="UP000199542"/>
    </source>
</evidence>
<dbReference type="Proteomes" id="UP000199542">
    <property type="component" value="Unassembled WGS sequence"/>
</dbReference>
<proteinExistence type="predicted"/>
<gene>
    <name evidence="1" type="ORF">SAMN02927900_01593</name>
</gene>
<accession>A0A1G4QLY1</accession>
<protein>
    <submittedName>
        <fullName evidence="1">ROK family protein</fullName>
    </submittedName>
</protein>
<sequence length="136" mass="14727">MAHAAEPYMLDQWQSRSGSSISRDEFARSVERQEDLALSILSDGGSRIGRHLADMVNLFDPEIIVVGGEAVQFGDALLDPVRKTMEVSPSRNWSPTGFRVPGHGAAALATQIIFDFERSPSGRWAAEAPGFGGIAR</sequence>
<dbReference type="InterPro" id="IPR000600">
    <property type="entry name" value="ROK"/>
</dbReference>
<dbReference type="InterPro" id="IPR043129">
    <property type="entry name" value="ATPase_NBD"/>
</dbReference>
<dbReference type="Pfam" id="PF00480">
    <property type="entry name" value="ROK"/>
    <property type="match status" value="1"/>
</dbReference>